<gene>
    <name evidence="2" type="ORF">HGRIS_010103</name>
</gene>
<evidence type="ECO:0000256" key="1">
    <source>
        <dbReference type="SAM" id="MobiDB-lite"/>
    </source>
</evidence>
<name>A0ABR3J3A2_9AGAR</name>
<comment type="caution">
    <text evidence="2">The sequence shown here is derived from an EMBL/GenBank/DDBJ whole genome shotgun (WGS) entry which is preliminary data.</text>
</comment>
<feature type="region of interest" description="Disordered" evidence="1">
    <location>
        <begin position="29"/>
        <end position="53"/>
    </location>
</feature>
<evidence type="ECO:0000313" key="2">
    <source>
        <dbReference type="EMBL" id="KAL0950103.1"/>
    </source>
</evidence>
<reference evidence="3" key="1">
    <citation type="submission" date="2024-06" db="EMBL/GenBank/DDBJ databases">
        <title>Multi-omics analyses provide insights into the biosynthesis of the anticancer antibiotic pleurotin in Hohenbuehelia grisea.</title>
        <authorList>
            <person name="Weaver J.A."/>
            <person name="Alberti F."/>
        </authorList>
    </citation>
    <scope>NUCLEOTIDE SEQUENCE [LARGE SCALE GENOMIC DNA]</scope>
    <source>
        <strain evidence="3">T-177</strain>
    </source>
</reference>
<dbReference type="Proteomes" id="UP001556367">
    <property type="component" value="Unassembled WGS sequence"/>
</dbReference>
<dbReference type="EMBL" id="JASNQZ010000012">
    <property type="protein sequence ID" value="KAL0950103.1"/>
    <property type="molecule type" value="Genomic_DNA"/>
</dbReference>
<keyword evidence="3" id="KW-1185">Reference proteome</keyword>
<organism evidence="2 3">
    <name type="scientific">Hohenbuehelia grisea</name>
    <dbReference type="NCBI Taxonomy" id="104357"/>
    <lineage>
        <taxon>Eukaryota</taxon>
        <taxon>Fungi</taxon>
        <taxon>Dikarya</taxon>
        <taxon>Basidiomycota</taxon>
        <taxon>Agaricomycotina</taxon>
        <taxon>Agaricomycetes</taxon>
        <taxon>Agaricomycetidae</taxon>
        <taxon>Agaricales</taxon>
        <taxon>Pleurotineae</taxon>
        <taxon>Pleurotaceae</taxon>
        <taxon>Hohenbuehelia</taxon>
    </lineage>
</organism>
<protein>
    <submittedName>
        <fullName evidence="2">Uncharacterized protein</fullName>
    </submittedName>
</protein>
<sequence length="465" mass="52559">MSSCEDEGSLSITPLTKVNLDFFGVMNSTPLGKKSDSDTESLNSEQRSDRERQQSKLEILMMGEFQFVTYEGDWVASQYCPATETDVDDVLARLKTGSAPAYTEQGKFRLSSWPHSGDDLPEGARTYHKLFAQLLNQIIEVFAECFPEAYETSTFYNAKFLPYDKPMADTSARGEYPFKPKILLLQDSIAKGENASWQEVLLAVDTTRKQGNLGGPGLASGNLRKKGEFRLCFFHRSGLLATHAMRFTTTTDGFRDFVATIVGMLFWDRGVPQQAGYVPEQSPVRFSLNNADFYIHDVLCRPQAVCGRATSVYVVKRNLKPKRGHIVFPSSLINIDDPVRRMLNPLDPFYWKEDVPLVGTQMLDVTTLPDSFIIKCSHPLKDRISEVDVFFAAQGFIGVPRILTQYALMAFEISEDKSPLFWKLDPEDPEGHPYASTVTSSLNRKVFAFLRSCPLRNMDMRWSMR</sequence>
<accession>A0ABR3J3A2</accession>
<evidence type="ECO:0000313" key="3">
    <source>
        <dbReference type="Proteomes" id="UP001556367"/>
    </source>
</evidence>
<proteinExistence type="predicted"/>